<gene>
    <name evidence="2" type="ORF">MTBBW1_2130086</name>
</gene>
<evidence type="ECO:0000256" key="1">
    <source>
        <dbReference type="SAM" id="MobiDB-lite"/>
    </source>
</evidence>
<organism evidence="2 3">
    <name type="scientific">Desulfamplus magnetovallimortis</name>
    <dbReference type="NCBI Taxonomy" id="1246637"/>
    <lineage>
        <taxon>Bacteria</taxon>
        <taxon>Pseudomonadati</taxon>
        <taxon>Thermodesulfobacteriota</taxon>
        <taxon>Desulfobacteria</taxon>
        <taxon>Desulfobacterales</taxon>
        <taxon>Desulfobacteraceae</taxon>
        <taxon>Desulfamplus</taxon>
    </lineage>
</organism>
<feature type="region of interest" description="Disordered" evidence="1">
    <location>
        <begin position="145"/>
        <end position="225"/>
    </location>
</feature>
<protein>
    <submittedName>
        <fullName evidence="2">Uncharacterized protein</fullName>
    </submittedName>
</protein>
<reference evidence="2 3" key="1">
    <citation type="submission" date="2017-03" db="EMBL/GenBank/DDBJ databases">
        <authorList>
            <person name="Afonso C.L."/>
            <person name="Miller P.J."/>
            <person name="Scott M.A."/>
            <person name="Spackman E."/>
            <person name="Goraichik I."/>
            <person name="Dimitrov K.M."/>
            <person name="Suarez D.L."/>
            <person name="Swayne D.E."/>
        </authorList>
    </citation>
    <scope>NUCLEOTIDE SEQUENCE [LARGE SCALE GENOMIC DNA]</scope>
    <source>
        <strain evidence="2">PRJEB14757</strain>
    </source>
</reference>
<dbReference type="Proteomes" id="UP000191931">
    <property type="component" value="Unassembled WGS sequence"/>
</dbReference>
<dbReference type="AlphaFoldDB" id="A0A1W1HCG1"/>
<feature type="compositionally biased region" description="Polar residues" evidence="1">
    <location>
        <begin position="201"/>
        <end position="225"/>
    </location>
</feature>
<evidence type="ECO:0000313" key="3">
    <source>
        <dbReference type="Proteomes" id="UP000191931"/>
    </source>
</evidence>
<dbReference type="STRING" id="1246637.MTBBW1_2130086"/>
<accession>A0A1W1HCG1</accession>
<evidence type="ECO:0000313" key="2">
    <source>
        <dbReference type="EMBL" id="SLM30191.1"/>
    </source>
</evidence>
<feature type="compositionally biased region" description="Acidic residues" evidence="1">
    <location>
        <begin position="152"/>
        <end position="164"/>
    </location>
</feature>
<keyword evidence="3" id="KW-1185">Reference proteome</keyword>
<dbReference type="EMBL" id="FWEV01000128">
    <property type="protein sequence ID" value="SLM30191.1"/>
    <property type="molecule type" value="Genomic_DNA"/>
</dbReference>
<dbReference type="RefSeq" id="WP_080807801.1">
    <property type="nucleotide sequence ID" value="NZ_LT828558.1"/>
</dbReference>
<proteinExistence type="predicted"/>
<name>A0A1W1HCG1_9BACT</name>
<sequence length="359" mass="40933">MDYNLILQTLKSYLTDHSSVVSEASKQIAAMEPDDAFEQKLITVLSNAISCFEINESLKKVTLMILKEGDFFNNPAMHKVTKVKFLEKILKDANYSEHSRQFNINAIQAYVDNIIHKQLYEINIKIEENQRSLNKIEAAAFKRRQEFRPENSSDDDNDLFDIEDSSSASSNSLNKIEHPQTSNRPNEAPERRVTKRVRPSTVPSQSQGTSLPSRSQSTSVPKTNTSTSAALTQYLLIEIENNQCAIKYDSIVEIFKFDKPVSAKFLGSQLIPRHKLFSFNKKNILKQMEGHHIEKKQMLINSSSSLENREDKHFAVVRRKDSDFYILFVDYIEYTEPVNASTVGDSAVTSDGNYKILSM</sequence>